<reference evidence="12" key="2">
    <citation type="submission" date="2016-11" db="UniProtKB">
        <authorList>
            <consortium name="WormBaseParasite"/>
        </authorList>
    </citation>
    <scope>IDENTIFICATION</scope>
</reference>
<keyword evidence="3" id="KW-0479">Metal-binding</keyword>
<reference evidence="11" key="1">
    <citation type="submission" date="2012-04" db="EMBL/GenBank/DDBJ databases">
        <title>The Genome Sequence of Loa loa.</title>
        <authorList>
            <consortium name="The Broad Institute Genome Sequencing Platform"/>
            <consortium name="Broad Institute Genome Sequencing Center for Infectious Disease"/>
            <person name="Nutman T.B."/>
            <person name="Fink D.L."/>
            <person name="Russ C."/>
            <person name="Young S."/>
            <person name="Zeng Q."/>
            <person name="Gargeya S."/>
            <person name="Alvarado L."/>
            <person name="Berlin A."/>
            <person name="Chapman S.B."/>
            <person name="Chen Z."/>
            <person name="Freedman E."/>
            <person name="Gellesch M."/>
            <person name="Goldberg J."/>
            <person name="Griggs A."/>
            <person name="Gujja S."/>
            <person name="Heilman E.R."/>
            <person name="Heiman D."/>
            <person name="Howarth C."/>
            <person name="Mehta T."/>
            <person name="Neiman D."/>
            <person name="Pearson M."/>
            <person name="Roberts A."/>
            <person name="Saif S."/>
            <person name="Shea T."/>
            <person name="Shenoy N."/>
            <person name="Sisk P."/>
            <person name="Stolte C."/>
            <person name="Sykes S."/>
            <person name="White J."/>
            <person name="Yandava C."/>
            <person name="Haas B."/>
            <person name="Henn M.R."/>
            <person name="Nusbaum C."/>
            <person name="Birren B."/>
        </authorList>
    </citation>
    <scope>NUCLEOTIDE SEQUENCE [LARGE SCALE GENOMIC DNA]</scope>
</reference>
<dbReference type="GO" id="GO:0005654">
    <property type="term" value="C:nucleoplasm"/>
    <property type="evidence" value="ECO:0007669"/>
    <property type="project" value="TreeGrafter"/>
</dbReference>
<evidence type="ECO:0000256" key="5">
    <source>
        <dbReference type="ARBA" id="ARBA00022833"/>
    </source>
</evidence>
<dbReference type="Proteomes" id="UP000095285">
    <property type="component" value="Unassembled WGS sequence"/>
</dbReference>
<feature type="region of interest" description="Disordered" evidence="8">
    <location>
        <begin position="167"/>
        <end position="231"/>
    </location>
</feature>
<organism evidence="11 12">
    <name type="scientific">Loa loa</name>
    <name type="common">Eye worm</name>
    <name type="synonym">Filaria loa</name>
    <dbReference type="NCBI Taxonomy" id="7209"/>
    <lineage>
        <taxon>Eukaryota</taxon>
        <taxon>Metazoa</taxon>
        <taxon>Ecdysozoa</taxon>
        <taxon>Nematoda</taxon>
        <taxon>Chromadorea</taxon>
        <taxon>Rhabditida</taxon>
        <taxon>Spirurina</taxon>
        <taxon>Spiruromorpha</taxon>
        <taxon>Filarioidea</taxon>
        <taxon>Onchocercidae</taxon>
        <taxon>Loa</taxon>
    </lineage>
</organism>
<dbReference type="PROSITE" id="PS51156">
    <property type="entry name" value="ELM2"/>
    <property type="match status" value="1"/>
</dbReference>
<sequence>MSSFLNLSSFFSSQPFINDEIILLGHKFSHRHLPPSDFYRIVVCVWSSVQSFLCTADRLMLGVRGRIFSLIVAADRYGEWVLTLQQLSLLPPQLSEQEMTDEEHCDSRTEDDYEEGEEAYDDEGTLDEEEMLHPEENYQDELKMLEDDANLSIEELRQKYCDAVADEEYDDTQSTSTSDGTRKSEGIDDVAANPDFAEQDVAISPVTPSKKGKKEYGYFSDVDDNEEDTDYVPPDRWRRIVRQGPMYQAFVPDTISTDPKSPRGELEMLLWSPHSDVSMKKVEEYLKNYYDRVLQNSDSCFPIETRKPGNSNRSFPIKDDEDALKALLNAKYNTSVALASYPFPRANAPLKSTGPNPAKWNDQDCELFERGMQMYGKNFCLIKRLLPHRTVGEIVHFYYIWKKTERHDMYQERLRGTKNQDHPNSTDFMGGLMDHMDGRSNVNVLDIAANGVPVEMDLISKDWDWNSGEDNTLPHLDDDTIANVLQ</sequence>
<dbReference type="WBParaSite" id="EN70_3693">
    <property type="protein sequence ID" value="EN70_3693"/>
    <property type="gene ID" value="EN70_3693"/>
</dbReference>
<dbReference type="Pfam" id="PF01448">
    <property type="entry name" value="ELM2"/>
    <property type="match status" value="1"/>
</dbReference>
<dbReference type="InterPro" id="IPR017884">
    <property type="entry name" value="SANT_dom"/>
</dbReference>
<evidence type="ECO:0000256" key="6">
    <source>
        <dbReference type="ARBA" id="ARBA00023125"/>
    </source>
</evidence>
<dbReference type="AlphaFoldDB" id="A0A1I7VL06"/>
<evidence type="ECO:0000313" key="12">
    <source>
        <dbReference type="WBParaSite" id="EN70_3693"/>
    </source>
</evidence>
<evidence type="ECO:0000259" key="10">
    <source>
        <dbReference type="PROSITE" id="PS51293"/>
    </source>
</evidence>
<evidence type="ECO:0000256" key="8">
    <source>
        <dbReference type="SAM" id="MobiDB-lite"/>
    </source>
</evidence>
<dbReference type="InterPro" id="IPR001005">
    <property type="entry name" value="SANT/Myb"/>
</dbReference>
<dbReference type="GO" id="GO:0000122">
    <property type="term" value="P:negative regulation of transcription by RNA polymerase II"/>
    <property type="evidence" value="ECO:0007669"/>
    <property type="project" value="TreeGrafter"/>
</dbReference>
<dbReference type="FunFam" id="1.10.10.60:FF:000012">
    <property type="entry name" value="Metastasis-associated 1 family, member 3"/>
    <property type="match status" value="1"/>
</dbReference>
<evidence type="ECO:0000256" key="4">
    <source>
        <dbReference type="ARBA" id="ARBA00022771"/>
    </source>
</evidence>
<dbReference type="SMART" id="SM01189">
    <property type="entry name" value="ELM2"/>
    <property type="match status" value="1"/>
</dbReference>
<feature type="region of interest" description="Disordered" evidence="8">
    <location>
        <begin position="95"/>
        <end position="122"/>
    </location>
</feature>
<evidence type="ECO:0000256" key="1">
    <source>
        <dbReference type="ARBA" id="ARBA00004123"/>
    </source>
</evidence>
<evidence type="ECO:0000256" key="2">
    <source>
        <dbReference type="ARBA" id="ARBA00022491"/>
    </source>
</evidence>
<evidence type="ECO:0000259" key="9">
    <source>
        <dbReference type="PROSITE" id="PS51156"/>
    </source>
</evidence>
<dbReference type="InterPro" id="IPR009057">
    <property type="entry name" value="Homeodomain-like_sf"/>
</dbReference>
<comment type="subcellular location">
    <subcellularLocation>
        <location evidence="1">Nucleus</location>
    </subcellularLocation>
</comment>
<feature type="compositionally biased region" description="Acidic residues" evidence="8">
    <location>
        <begin position="221"/>
        <end position="230"/>
    </location>
</feature>
<dbReference type="GO" id="GO:0008270">
    <property type="term" value="F:zinc ion binding"/>
    <property type="evidence" value="ECO:0007669"/>
    <property type="project" value="UniProtKB-KW"/>
</dbReference>
<dbReference type="GO" id="GO:0042826">
    <property type="term" value="F:histone deacetylase binding"/>
    <property type="evidence" value="ECO:0007669"/>
    <property type="project" value="TreeGrafter"/>
</dbReference>
<feature type="domain" description="ELM2" evidence="9">
    <location>
        <begin position="239"/>
        <end position="345"/>
    </location>
</feature>
<dbReference type="PROSITE" id="PS51293">
    <property type="entry name" value="SANT"/>
    <property type="match status" value="1"/>
</dbReference>
<feature type="domain" description="SANT" evidence="10">
    <location>
        <begin position="359"/>
        <end position="406"/>
    </location>
</feature>
<dbReference type="GO" id="GO:0003677">
    <property type="term" value="F:DNA binding"/>
    <property type="evidence" value="ECO:0007669"/>
    <property type="project" value="UniProtKB-KW"/>
</dbReference>
<dbReference type="PANTHER" id="PTHR10865">
    <property type="entry name" value="METASTASIS-ASSOCIATED PROTEIN AND MESODERM INDUCTION EARLY RESPONSE PROTEIN"/>
    <property type="match status" value="1"/>
</dbReference>
<dbReference type="InterPro" id="IPR040138">
    <property type="entry name" value="MIER/MTA"/>
</dbReference>
<dbReference type="SMART" id="SM00717">
    <property type="entry name" value="SANT"/>
    <property type="match status" value="1"/>
</dbReference>
<keyword evidence="11" id="KW-1185">Reference proteome</keyword>
<accession>A0A1I7VL06</accession>
<keyword evidence="7" id="KW-0539">Nucleus</keyword>
<keyword evidence="6" id="KW-0238">DNA-binding</keyword>
<dbReference type="GO" id="GO:0003714">
    <property type="term" value="F:transcription corepressor activity"/>
    <property type="evidence" value="ECO:0007669"/>
    <property type="project" value="TreeGrafter"/>
</dbReference>
<dbReference type="InterPro" id="IPR000949">
    <property type="entry name" value="ELM2_dom"/>
</dbReference>
<dbReference type="PANTHER" id="PTHR10865:SF28">
    <property type="entry name" value="ELM2 DOMAIN-CONTAINING PROTEIN"/>
    <property type="match status" value="1"/>
</dbReference>
<keyword evidence="2" id="KW-0678">Repressor</keyword>
<keyword evidence="4" id="KW-0863">Zinc-finger</keyword>
<keyword evidence="5" id="KW-0862">Zinc</keyword>
<evidence type="ECO:0000256" key="3">
    <source>
        <dbReference type="ARBA" id="ARBA00022723"/>
    </source>
</evidence>
<protein>
    <submittedName>
        <fullName evidence="12">Mesoderm induction early response protein 1</fullName>
    </submittedName>
</protein>
<dbReference type="STRING" id="7209.A0A1I7VL06"/>
<name>A0A1I7VL06_LOALO</name>
<dbReference type="SUPFAM" id="SSF46689">
    <property type="entry name" value="Homeodomain-like"/>
    <property type="match status" value="1"/>
</dbReference>
<evidence type="ECO:0000256" key="7">
    <source>
        <dbReference type="ARBA" id="ARBA00023242"/>
    </source>
</evidence>
<evidence type="ECO:0000313" key="11">
    <source>
        <dbReference type="Proteomes" id="UP000095285"/>
    </source>
</evidence>
<dbReference type="eggNOG" id="KOG4329">
    <property type="taxonomic scope" value="Eukaryota"/>
</dbReference>
<dbReference type="Gene3D" id="1.10.10.60">
    <property type="entry name" value="Homeodomain-like"/>
    <property type="match status" value="1"/>
</dbReference>
<proteinExistence type="predicted"/>
<feature type="compositionally biased region" description="Acidic residues" evidence="8">
    <location>
        <begin position="111"/>
        <end position="122"/>
    </location>
</feature>